<name>A0ABR1VHL2_9PEZI</name>
<dbReference type="Proteomes" id="UP001433268">
    <property type="component" value="Unassembled WGS sequence"/>
</dbReference>
<organism evidence="2 3">
    <name type="scientific">Apiospora hydei</name>
    <dbReference type="NCBI Taxonomy" id="1337664"/>
    <lineage>
        <taxon>Eukaryota</taxon>
        <taxon>Fungi</taxon>
        <taxon>Dikarya</taxon>
        <taxon>Ascomycota</taxon>
        <taxon>Pezizomycotina</taxon>
        <taxon>Sordariomycetes</taxon>
        <taxon>Xylariomycetidae</taxon>
        <taxon>Amphisphaeriales</taxon>
        <taxon>Apiosporaceae</taxon>
        <taxon>Apiospora</taxon>
    </lineage>
</organism>
<dbReference type="RefSeq" id="XP_066664532.1">
    <property type="nucleotide sequence ID" value="XM_066815242.1"/>
</dbReference>
<feature type="chain" id="PRO_5045517091" description="Amine oxidase domain-containing protein" evidence="1">
    <location>
        <begin position="22"/>
        <end position="492"/>
    </location>
</feature>
<sequence>MAPSWLMFLGIVAVIPTSIAAASAETTSSNTIKTDVVIVGGGAGGAHAALRLKDMGKSIILIEQDSILGGNVDSYTPPGTNKSMDFGVFSFIDYAGAIALFDRLNISTAPPARVRAPLQVRRLDHRGADPGLRGAGSAAARAAMEKYLGICEEYEDMIVPGYWNFPTGDAIPEDLLMRFGDFVQRHGIEDAVPQIYAATGFGIGRQADELTLTVMQTFGAQMARSMLGRQGGFITASHRNQDVYDAMVREIGEESILYETKVVRSTRTAGFGVVLTAKNQRTGKETTVQATKLLMAIRPVGEETMRPFNLDARERSVFSKFDYHRVWATLVRHPSLTAGNTSVDNFPAAVAPSNYLETPQVPFLDKFELQDNTAGGLESQVFRSLVIGTKDFDYTDAKELLQSSLDRLIEQGILPRTSAGKEEQIEVVALSDHGPMHVRVSAEELRGGFFQKLYALQGHRSTWWTGAAFASHFQTIIWEFNEVLLPQMLGAK</sequence>
<evidence type="ECO:0000256" key="1">
    <source>
        <dbReference type="SAM" id="SignalP"/>
    </source>
</evidence>
<evidence type="ECO:0008006" key="4">
    <source>
        <dbReference type="Google" id="ProtNLM"/>
    </source>
</evidence>
<keyword evidence="3" id="KW-1185">Reference proteome</keyword>
<feature type="signal peptide" evidence="1">
    <location>
        <begin position="1"/>
        <end position="21"/>
    </location>
</feature>
<gene>
    <name evidence="2" type="ORF">PG997_010927</name>
</gene>
<evidence type="ECO:0000313" key="2">
    <source>
        <dbReference type="EMBL" id="KAK8070724.1"/>
    </source>
</evidence>
<evidence type="ECO:0000313" key="3">
    <source>
        <dbReference type="Proteomes" id="UP001433268"/>
    </source>
</evidence>
<comment type="caution">
    <text evidence="2">The sequence shown here is derived from an EMBL/GenBank/DDBJ whole genome shotgun (WGS) entry which is preliminary data.</text>
</comment>
<accession>A0ABR1VHL2</accession>
<dbReference type="GeneID" id="92048302"/>
<dbReference type="InterPro" id="IPR036188">
    <property type="entry name" value="FAD/NAD-bd_sf"/>
</dbReference>
<keyword evidence="1" id="KW-0732">Signal</keyword>
<dbReference type="Gene3D" id="3.30.70.1990">
    <property type="match status" value="1"/>
</dbReference>
<dbReference type="EMBL" id="JAQQWN010000008">
    <property type="protein sequence ID" value="KAK8070724.1"/>
    <property type="molecule type" value="Genomic_DNA"/>
</dbReference>
<dbReference type="Gene3D" id="3.50.50.60">
    <property type="entry name" value="FAD/NAD(P)-binding domain"/>
    <property type="match status" value="1"/>
</dbReference>
<dbReference type="SUPFAM" id="SSF51905">
    <property type="entry name" value="FAD/NAD(P)-binding domain"/>
    <property type="match status" value="1"/>
</dbReference>
<dbReference type="Pfam" id="PF12831">
    <property type="entry name" value="FAD_oxidored"/>
    <property type="match status" value="1"/>
</dbReference>
<reference evidence="2 3" key="1">
    <citation type="submission" date="2023-01" db="EMBL/GenBank/DDBJ databases">
        <title>Analysis of 21 Apiospora genomes using comparative genomics revels a genus with tremendous synthesis potential of carbohydrate active enzymes and secondary metabolites.</title>
        <authorList>
            <person name="Sorensen T."/>
        </authorList>
    </citation>
    <scope>NUCLEOTIDE SEQUENCE [LARGE SCALE GENOMIC DNA]</scope>
    <source>
        <strain evidence="2 3">CBS 114990</strain>
    </source>
</reference>
<dbReference type="Gene3D" id="1.10.405.20">
    <property type="match status" value="1"/>
</dbReference>
<proteinExistence type="predicted"/>
<protein>
    <recommendedName>
        <fullName evidence="4">Amine oxidase domain-containing protein</fullName>
    </recommendedName>
</protein>